<protein>
    <submittedName>
        <fullName evidence="3">Alkaline phosphatase</fullName>
    </submittedName>
</protein>
<proteinExistence type="predicted"/>
<name>A0A6C2UNC5_9BACT</name>
<dbReference type="Pfam" id="PF00149">
    <property type="entry name" value="Metallophos"/>
    <property type="match status" value="1"/>
</dbReference>
<dbReference type="RefSeq" id="WP_136062337.1">
    <property type="nucleotide sequence ID" value="NZ_CAAHFH010000002.1"/>
</dbReference>
<dbReference type="GO" id="GO:0016787">
    <property type="term" value="F:hydrolase activity"/>
    <property type="evidence" value="ECO:0007669"/>
    <property type="project" value="InterPro"/>
</dbReference>
<reference evidence="3 4" key="1">
    <citation type="submission" date="2019-04" db="EMBL/GenBank/DDBJ databases">
        <authorList>
            <person name="Van Vliet M D."/>
        </authorList>
    </citation>
    <scope>NUCLEOTIDE SEQUENCE [LARGE SCALE GENOMIC DNA]</scope>
    <source>
        <strain evidence="3 4">F21</strain>
    </source>
</reference>
<accession>A0A6C2UNC5</accession>
<dbReference type="PANTHER" id="PTHR45867">
    <property type="entry name" value="PURPLE ACID PHOSPHATASE"/>
    <property type="match status" value="1"/>
</dbReference>
<evidence type="ECO:0000256" key="1">
    <source>
        <dbReference type="SAM" id="SignalP"/>
    </source>
</evidence>
<feature type="chain" id="PRO_5025599791" evidence="1">
    <location>
        <begin position="36"/>
        <end position="317"/>
    </location>
</feature>
<dbReference type="SUPFAM" id="SSF56300">
    <property type="entry name" value="Metallo-dependent phosphatases"/>
    <property type="match status" value="1"/>
</dbReference>
<keyword evidence="4" id="KW-1185">Reference proteome</keyword>
<dbReference type="Gene3D" id="3.60.21.10">
    <property type="match status" value="1"/>
</dbReference>
<dbReference type="EMBL" id="CAAHFH010000002">
    <property type="protein sequence ID" value="VGO20824.1"/>
    <property type="molecule type" value="Genomic_DNA"/>
</dbReference>
<feature type="domain" description="Calcineurin-like phosphoesterase" evidence="2">
    <location>
        <begin position="51"/>
        <end position="220"/>
    </location>
</feature>
<dbReference type="AlphaFoldDB" id="A0A6C2UNC5"/>
<evidence type="ECO:0000313" key="4">
    <source>
        <dbReference type="Proteomes" id="UP000346198"/>
    </source>
</evidence>
<dbReference type="InterPro" id="IPR004843">
    <property type="entry name" value="Calcineurin-like_PHP"/>
</dbReference>
<dbReference type="Proteomes" id="UP000346198">
    <property type="component" value="Unassembled WGS sequence"/>
</dbReference>
<evidence type="ECO:0000313" key="3">
    <source>
        <dbReference type="EMBL" id="VGO20824.1"/>
    </source>
</evidence>
<gene>
    <name evidence="3" type="primary">phoA</name>
    <name evidence="3" type="ORF">SCARR_02891</name>
</gene>
<organism evidence="3 4">
    <name type="scientific">Pontiella sulfatireligans</name>
    <dbReference type="NCBI Taxonomy" id="2750658"/>
    <lineage>
        <taxon>Bacteria</taxon>
        <taxon>Pseudomonadati</taxon>
        <taxon>Kiritimatiellota</taxon>
        <taxon>Kiritimatiellia</taxon>
        <taxon>Kiritimatiellales</taxon>
        <taxon>Pontiellaceae</taxon>
        <taxon>Pontiella</taxon>
    </lineage>
</organism>
<keyword evidence="1" id="KW-0732">Signal</keyword>
<feature type="signal peptide" evidence="1">
    <location>
        <begin position="1"/>
        <end position="35"/>
    </location>
</feature>
<dbReference type="InterPro" id="IPR029052">
    <property type="entry name" value="Metallo-depent_PP-like"/>
</dbReference>
<evidence type="ECO:0000259" key="2">
    <source>
        <dbReference type="Pfam" id="PF00149"/>
    </source>
</evidence>
<sequence>MYQISLIYLHVSKRWRPAALALFTAIILAASGAVAATQGVTVAVTADVFMPDVQVVSDVIMANPSVSAVLLAGDTSNDKTTPVESYREIYKGTYDRFISKIYPCPGNHDAKSEPPFSGYCEFWGEAAHAPEMYYSFDLGGWHVVSLDSVTFVVGGEKADAQLDWLKKDLAANPRAPTLAYWHYPLFSNAKHGGYPKMKPLWDVLYAHGPALVMTGHNHVYERFAPMNSVGERVPETEGIQEFLICPGGARTVNNESKETSGPRSEKFEGGTQHVGFFTLFPNGAFSYDILSVSSKGATEVVDKGAGNLLGGPIPAGN</sequence>